<name>A0A6B0TXS5_9RHOB</name>
<protein>
    <submittedName>
        <fullName evidence="1">Uncharacterized protein</fullName>
    </submittedName>
</protein>
<comment type="caution">
    <text evidence="1">The sequence shown here is derived from an EMBL/GenBank/DDBJ whole genome shotgun (WGS) entry which is preliminary data.</text>
</comment>
<organism evidence="1 2">
    <name type="scientific">Oceanomicrobium pacificus</name>
    <dbReference type="NCBI Taxonomy" id="2692916"/>
    <lineage>
        <taxon>Bacteria</taxon>
        <taxon>Pseudomonadati</taxon>
        <taxon>Pseudomonadota</taxon>
        <taxon>Alphaproteobacteria</taxon>
        <taxon>Rhodobacterales</taxon>
        <taxon>Paracoccaceae</taxon>
        <taxon>Oceanomicrobium</taxon>
    </lineage>
</organism>
<evidence type="ECO:0000313" key="1">
    <source>
        <dbReference type="EMBL" id="MXU66092.1"/>
    </source>
</evidence>
<sequence>MTLADPSFHRPVASPPVGRAQLSVAQDRRRLVVLLGPAPGSGQQGCGETARQVEHLAACAARVQIVGWGADGFAHLRPDPARPKQVARIRRMLDAQLRADRAALVWVAGFGRATPRGRLRQRATTGFRALRFAGRMFGTPAPVTLVWHRWVKPTDLAVLTLLSLWRRVRRRPVTWQWRGADGTPCADANRAARSVLRTVVGTGDGAGLPLTGARLIWALRASGAAEADIAQINALLPVVGASPLLEQLKRHRHLPVHPNSALAPLVAADADGVSPLARHVLALGPQNRPAQSALQQARRADQIGASRLLDRVWPVPLPPPAPATQPRQAPANLISPNAALAARFEAVLRRGGALFDPVLMAPLSDAPGALRRIDLLFLLLYRPVCRDLRSFTDPLTAPELRDWIARVPGRAMPDLRPDAPVAARPDFARVVTRERSGSGLSRNAQMSRQALRRAGLDRPIAGRKPVRIIHANADRIADHLFDGPPEARKIGYLLWEFPVLPDSHRLALQALDEIWAPSRFVADLYRRHFDGPVVTMGKALSLPSVPPLPRARLGLAEGRWLAMLVFDIHASVARKNPLTAVRAFQAATDDPEAALIIKVTAGRGPDWCDPEGQLVEIARIAARDPRIRLVRETWSFRKLVAAMSSADVILSPHRAEGYGYIPAYAQYLGRPLVLTDHGGPVDFCDARSAFPVPACQVPVPDGHAIWPMRGATWAEIDAERFAAAIAQVKAGGQQVAARAAFGQSRIRRLTDPEALARRYAARLARLDVDLGTLGRHRHPAAP</sequence>
<gene>
    <name evidence="1" type="ORF">GSH16_11600</name>
</gene>
<dbReference type="Proteomes" id="UP000436016">
    <property type="component" value="Unassembled WGS sequence"/>
</dbReference>
<dbReference type="AlphaFoldDB" id="A0A6B0TXS5"/>
<evidence type="ECO:0000313" key="2">
    <source>
        <dbReference type="Proteomes" id="UP000436016"/>
    </source>
</evidence>
<dbReference type="RefSeq" id="WP_160855277.1">
    <property type="nucleotide sequence ID" value="NZ_WUWG01000005.1"/>
</dbReference>
<dbReference type="Gene3D" id="3.40.50.2000">
    <property type="entry name" value="Glycogen Phosphorylase B"/>
    <property type="match status" value="1"/>
</dbReference>
<dbReference type="PANTHER" id="PTHR46656">
    <property type="entry name" value="PUTATIVE-RELATED"/>
    <property type="match status" value="1"/>
</dbReference>
<accession>A0A6B0TXS5</accession>
<reference evidence="1 2" key="1">
    <citation type="submission" date="2019-12" db="EMBL/GenBank/DDBJ databases">
        <title>Strain KN286 was isolated from seawater, which was collected from Caroline Seamount in the tropical western Pacific.</title>
        <authorList>
            <person name="Wang Q."/>
        </authorList>
    </citation>
    <scope>NUCLEOTIDE SEQUENCE [LARGE SCALE GENOMIC DNA]</scope>
    <source>
        <strain evidence="1 2">KN286</strain>
    </source>
</reference>
<dbReference type="PANTHER" id="PTHR46656:SF3">
    <property type="entry name" value="PUTATIVE-RELATED"/>
    <property type="match status" value="1"/>
</dbReference>
<keyword evidence="2" id="KW-1185">Reference proteome</keyword>
<dbReference type="EMBL" id="WUWG01000005">
    <property type="protein sequence ID" value="MXU66092.1"/>
    <property type="molecule type" value="Genomic_DNA"/>
</dbReference>
<dbReference type="SUPFAM" id="SSF53756">
    <property type="entry name" value="UDP-Glycosyltransferase/glycogen phosphorylase"/>
    <property type="match status" value="1"/>
</dbReference>
<proteinExistence type="predicted"/>